<evidence type="ECO:0000313" key="3">
    <source>
        <dbReference type="Proteomes" id="UP000823388"/>
    </source>
</evidence>
<keyword evidence="1" id="KW-1133">Transmembrane helix</keyword>
<dbReference type="AlphaFoldDB" id="A0A8T0NW35"/>
<keyword evidence="1" id="KW-0812">Transmembrane</keyword>
<reference evidence="2" key="1">
    <citation type="submission" date="2020-05" db="EMBL/GenBank/DDBJ databases">
        <title>WGS assembly of Panicum virgatum.</title>
        <authorList>
            <person name="Lovell J.T."/>
            <person name="Jenkins J."/>
            <person name="Shu S."/>
            <person name="Juenger T.E."/>
            <person name="Schmutz J."/>
        </authorList>
    </citation>
    <scope>NUCLEOTIDE SEQUENCE</scope>
    <source>
        <strain evidence="2">AP13</strain>
    </source>
</reference>
<protein>
    <submittedName>
        <fullName evidence="2">Uncharacterized protein</fullName>
    </submittedName>
</protein>
<gene>
    <name evidence="2" type="ORF">PVAP13_9KG553826</name>
</gene>
<evidence type="ECO:0000256" key="1">
    <source>
        <dbReference type="SAM" id="Phobius"/>
    </source>
</evidence>
<keyword evidence="1" id="KW-0472">Membrane</keyword>
<name>A0A8T0NW35_PANVG</name>
<dbReference type="Proteomes" id="UP000823388">
    <property type="component" value="Chromosome 9K"/>
</dbReference>
<organism evidence="2 3">
    <name type="scientific">Panicum virgatum</name>
    <name type="common">Blackwell switchgrass</name>
    <dbReference type="NCBI Taxonomy" id="38727"/>
    <lineage>
        <taxon>Eukaryota</taxon>
        <taxon>Viridiplantae</taxon>
        <taxon>Streptophyta</taxon>
        <taxon>Embryophyta</taxon>
        <taxon>Tracheophyta</taxon>
        <taxon>Spermatophyta</taxon>
        <taxon>Magnoliopsida</taxon>
        <taxon>Liliopsida</taxon>
        <taxon>Poales</taxon>
        <taxon>Poaceae</taxon>
        <taxon>PACMAD clade</taxon>
        <taxon>Panicoideae</taxon>
        <taxon>Panicodae</taxon>
        <taxon>Paniceae</taxon>
        <taxon>Panicinae</taxon>
        <taxon>Panicum</taxon>
        <taxon>Panicum sect. Hiantes</taxon>
    </lineage>
</organism>
<feature type="transmembrane region" description="Helical" evidence="1">
    <location>
        <begin position="21"/>
        <end position="39"/>
    </location>
</feature>
<feature type="transmembrane region" description="Helical" evidence="1">
    <location>
        <begin position="85"/>
        <end position="104"/>
    </location>
</feature>
<sequence>MEYGQGGRRKMHKKREMRFNVGAKGFTLYLHTMFGMTGVREGVLVKVTSLYREMWLRIQCRKFSDQFCALKDQGLLSWPAYRARTVLKMTLIYASVIGLAYMIIYL</sequence>
<accession>A0A8T0NW35</accession>
<keyword evidence="3" id="KW-1185">Reference proteome</keyword>
<dbReference type="EMBL" id="CM029053">
    <property type="protein sequence ID" value="KAG2552569.1"/>
    <property type="molecule type" value="Genomic_DNA"/>
</dbReference>
<proteinExistence type="predicted"/>
<evidence type="ECO:0000313" key="2">
    <source>
        <dbReference type="EMBL" id="KAG2552569.1"/>
    </source>
</evidence>
<comment type="caution">
    <text evidence="2">The sequence shown here is derived from an EMBL/GenBank/DDBJ whole genome shotgun (WGS) entry which is preliminary data.</text>
</comment>